<dbReference type="AlphaFoldDB" id="A0A174GB47"/>
<evidence type="ECO:0000256" key="1">
    <source>
        <dbReference type="SAM" id="Phobius"/>
    </source>
</evidence>
<organism evidence="2 3">
    <name type="scientific">Agathobacter rectalis</name>
    <dbReference type="NCBI Taxonomy" id="39491"/>
    <lineage>
        <taxon>Bacteria</taxon>
        <taxon>Bacillati</taxon>
        <taxon>Bacillota</taxon>
        <taxon>Clostridia</taxon>
        <taxon>Lachnospirales</taxon>
        <taxon>Lachnospiraceae</taxon>
        <taxon>Agathobacter</taxon>
    </lineage>
</organism>
<protein>
    <submittedName>
        <fullName evidence="2">Uncharacterized protein</fullName>
    </submittedName>
</protein>
<dbReference type="EMBL" id="CZAJ01000001">
    <property type="protein sequence ID" value="CUO59712.1"/>
    <property type="molecule type" value="Genomic_DNA"/>
</dbReference>
<accession>A0A174GB47</accession>
<proteinExistence type="predicted"/>
<keyword evidence="1" id="KW-0472">Membrane</keyword>
<dbReference type="Proteomes" id="UP000095602">
    <property type="component" value="Unassembled WGS sequence"/>
</dbReference>
<feature type="transmembrane region" description="Helical" evidence="1">
    <location>
        <begin position="21"/>
        <end position="38"/>
    </location>
</feature>
<gene>
    <name evidence="2" type="ORF">ERS852497_00194</name>
</gene>
<sequence>MGKKKKQKKKPINWQELAISAVIDLIIGTILIIIGKYIG</sequence>
<evidence type="ECO:0000313" key="2">
    <source>
        <dbReference type="EMBL" id="CUO59712.1"/>
    </source>
</evidence>
<keyword evidence="1" id="KW-0812">Transmembrane</keyword>
<keyword evidence="1" id="KW-1133">Transmembrane helix</keyword>
<reference evidence="2 3" key="1">
    <citation type="submission" date="2015-09" db="EMBL/GenBank/DDBJ databases">
        <authorList>
            <consortium name="Pathogen Informatics"/>
        </authorList>
    </citation>
    <scope>NUCLEOTIDE SEQUENCE [LARGE SCALE GENOMIC DNA]</scope>
    <source>
        <strain evidence="2 3">2789STDY5834884</strain>
    </source>
</reference>
<name>A0A174GB47_9FIRM</name>
<evidence type="ECO:0000313" key="3">
    <source>
        <dbReference type="Proteomes" id="UP000095602"/>
    </source>
</evidence>